<reference evidence="1" key="1">
    <citation type="submission" date="2023-07" db="EMBL/GenBank/DDBJ databases">
        <title>Sorghum-associated microbial communities from plants grown in Nebraska, USA.</title>
        <authorList>
            <person name="Schachtman D."/>
        </authorList>
    </citation>
    <scope>NUCLEOTIDE SEQUENCE</scope>
    <source>
        <strain evidence="1">BE44</strain>
    </source>
</reference>
<dbReference type="Proteomes" id="UP001262767">
    <property type="component" value="Unassembled WGS sequence"/>
</dbReference>
<comment type="caution">
    <text evidence="1">The sequence shown here is derived from an EMBL/GenBank/DDBJ whole genome shotgun (WGS) entry which is preliminary data.</text>
</comment>
<gene>
    <name evidence="1" type="ORF">J2X86_002491</name>
</gene>
<accession>A0AAW8LLK2</accession>
<protein>
    <submittedName>
        <fullName evidence="1">Uncharacterized protein</fullName>
    </submittedName>
</protein>
<sequence>MTSLTITARDFYKREGSTQVKAYITNAPPWAKAVSASRIFVFYSRDADNPHFIPLTELKALVKSHKRVAGLGGLDHARAHLNDLADRCCYGGLMATRKRYESLRKAIADYEACY</sequence>
<name>A0AAW8LLK2_ACILW</name>
<dbReference type="AlphaFoldDB" id="A0AAW8LLK2"/>
<dbReference type="RefSeq" id="WP_310077952.1">
    <property type="nucleotide sequence ID" value="NZ_JAVDSC010000012.1"/>
</dbReference>
<dbReference type="EMBL" id="JAVDSC010000012">
    <property type="protein sequence ID" value="MDR6630436.1"/>
    <property type="molecule type" value="Genomic_DNA"/>
</dbReference>
<proteinExistence type="predicted"/>
<evidence type="ECO:0000313" key="1">
    <source>
        <dbReference type="EMBL" id="MDR6630436.1"/>
    </source>
</evidence>
<organism evidence="1 2">
    <name type="scientific">Acinetobacter lwoffii</name>
    <dbReference type="NCBI Taxonomy" id="28090"/>
    <lineage>
        <taxon>Bacteria</taxon>
        <taxon>Pseudomonadati</taxon>
        <taxon>Pseudomonadota</taxon>
        <taxon>Gammaproteobacteria</taxon>
        <taxon>Moraxellales</taxon>
        <taxon>Moraxellaceae</taxon>
        <taxon>Acinetobacter</taxon>
    </lineage>
</organism>
<evidence type="ECO:0000313" key="2">
    <source>
        <dbReference type="Proteomes" id="UP001262767"/>
    </source>
</evidence>